<name>A0A8S2VHY7_9BILA</name>
<evidence type="ECO:0000313" key="3">
    <source>
        <dbReference type="Proteomes" id="UP000682733"/>
    </source>
</evidence>
<feature type="non-terminal residue" evidence="2">
    <location>
        <position position="1"/>
    </location>
</feature>
<dbReference type="EMBL" id="CAJOBA010072866">
    <property type="protein sequence ID" value="CAF4401312.1"/>
    <property type="molecule type" value="Genomic_DNA"/>
</dbReference>
<gene>
    <name evidence="1" type="ORF">OVA965_LOCUS41790</name>
    <name evidence="2" type="ORF">TMI583_LOCUS43519</name>
</gene>
<reference evidence="2" key="1">
    <citation type="submission" date="2021-02" db="EMBL/GenBank/DDBJ databases">
        <authorList>
            <person name="Nowell W R."/>
        </authorList>
    </citation>
    <scope>NUCLEOTIDE SEQUENCE</scope>
</reference>
<dbReference type="Proteomes" id="UP000677228">
    <property type="component" value="Unassembled WGS sequence"/>
</dbReference>
<evidence type="ECO:0000313" key="2">
    <source>
        <dbReference type="EMBL" id="CAF4401312.1"/>
    </source>
</evidence>
<proteinExistence type="predicted"/>
<sequence>ADVSSPLAQIDHDYWFHHEPKDIQNSWGPEWNYQHYDAKYNV</sequence>
<dbReference type="AlphaFoldDB" id="A0A8S2VHY7"/>
<dbReference type="EMBL" id="CAJNOK010049297">
    <property type="protein sequence ID" value="CAF1595422.1"/>
    <property type="molecule type" value="Genomic_DNA"/>
</dbReference>
<protein>
    <submittedName>
        <fullName evidence="2">Uncharacterized protein</fullName>
    </submittedName>
</protein>
<comment type="caution">
    <text evidence="2">The sequence shown here is derived from an EMBL/GenBank/DDBJ whole genome shotgun (WGS) entry which is preliminary data.</text>
</comment>
<accession>A0A8S2VHY7</accession>
<organism evidence="2 3">
    <name type="scientific">Didymodactylos carnosus</name>
    <dbReference type="NCBI Taxonomy" id="1234261"/>
    <lineage>
        <taxon>Eukaryota</taxon>
        <taxon>Metazoa</taxon>
        <taxon>Spiralia</taxon>
        <taxon>Gnathifera</taxon>
        <taxon>Rotifera</taxon>
        <taxon>Eurotatoria</taxon>
        <taxon>Bdelloidea</taxon>
        <taxon>Philodinida</taxon>
        <taxon>Philodinidae</taxon>
        <taxon>Didymodactylos</taxon>
    </lineage>
</organism>
<evidence type="ECO:0000313" key="1">
    <source>
        <dbReference type="EMBL" id="CAF1595422.1"/>
    </source>
</evidence>
<dbReference type="Proteomes" id="UP000682733">
    <property type="component" value="Unassembled WGS sequence"/>
</dbReference>
<feature type="non-terminal residue" evidence="2">
    <location>
        <position position="42"/>
    </location>
</feature>